<dbReference type="EMBL" id="JAMFTS010000001">
    <property type="protein sequence ID" value="KAJ4815696.1"/>
    <property type="molecule type" value="Genomic_DNA"/>
</dbReference>
<evidence type="ECO:0000313" key="12">
    <source>
        <dbReference type="Proteomes" id="UP001140206"/>
    </source>
</evidence>
<dbReference type="Pfam" id="PF03169">
    <property type="entry name" value="OPT"/>
    <property type="match status" value="1"/>
</dbReference>
<feature type="transmembrane region" description="Helical" evidence="9">
    <location>
        <begin position="286"/>
        <end position="303"/>
    </location>
</feature>
<keyword evidence="7 9" id="KW-1133">Transmembrane helix</keyword>
<evidence type="ECO:0000256" key="10">
    <source>
        <dbReference type="SAM" id="SignalP"/>
    </source>
</evidence>
<evidence type="ECO:0000256" key="1">
    <source>
        <dbReference type="ARBA" id="ARBA00004141"/>
    </source>
</evidence>
<evidence type="ECO:0000256" key="4">
    <source>
        <dbReference type="ARBA" id="ARBA00022692"/>
    </source>
</evidence>
<dbReference type="NCBIfam" id="TIGR00727">
    <property type="entry name" value="ISP4_OPT"/>
    <property type="match status" value="1"/>
</dbReference>
<feature type="transmembrane region" description="Helical" evidence="9">
    <location>
        <begin position="490"/>
        <end position="516"/>
    </location>
</feature>
<feature type="transmembrane region" description="Helical" evidence="9">
    <location>
        <begin position="177"/>
        <end position="197"/>
    </location>
</feature>
<dbReference type="PANTHER" id="PTHR22601">
    <property type="entry name" value="ISP4 LIKE PROTEIN"/>
    <property type="match status" value="1"/>
</dbReference>
<comment type="similarity">
    <text evidence="2">Belongs to the oligopeptide OPT transporter (TC 2.A.67.1) family.</text>
</comment>
<comment type="subcellular location">
    <subcellularLocation>
        <location evidence="1">Membrane</location>
        <topology evidence="1">Multi-pass membrane protein</topology>
    </subcellularLocation>
</comment>
<feature type="transmembrane region" description="Helical" evidence="9">
    <location>
        <begin position="790"/>
        <end position="805"/>
    </location>
</feature>
<proteinExistence type="inferred from homology"/>
<feature type="signal peptide" evidence="10">
    <location>
        <begin position="1"/>
        <end position="18"/>
    </location>
</feature>
<feature type="transmembrane region" description="Helical" evidence="9">
    <location>
        <begin position="253"/>
        <end position="279"/>
    </location>
</feature>
<name>A0AAV8HKL2_9POAL</name>
<feature type="transmembrane region" description="Helical" evidence="9">
    <location>
        <begin position="204"/>
        <end position="223"/>
    </location>
</feature>
<dbReference type="InterPro" id="IPR004648">
    <property type="entry name" value="Oligpept_transpt"/>
</dbReference>
<evidence type="ECO:0000256" key="5">
    <source>
        <dbReference type="ARBA" id="ARBA00022856"/>
    </source>
</evidence>
<feature type="transmembrane region" description="Helical" evidence="9">
    <location>
        <begin position="343"/>
        <end position="360"/>
    </location>
</feature>
<evidence type="ECO:0000256" key="6">
    <source>
        <dbReference type="ARBA" id="ARBA00022927"/>
    </source>
</evidence>
<feature type="transmembrane region" description="Helical" evidence="9">
    <location>
        <begin position="422"/>
        <end position="443"/>
    </location>
</feature>
<dbReference type="GO" id="GO:0016020">
    <property type="term" value="C:membrane"/>
    <property type="evidence" value="ECO:0007669"/>
    <property type="project" value="UniProtKB-SubCell"/>
</dbReference>
<feature type="transmembrane region" description="Helical" evidence="9">
    <location>
        <begin position="555"/>
        <end position="572"/>
    </location>
</feature>
<evidence type="ECO:0000256" key="3">
    <source>
        <dbReference type="ARBA" id="ARBA00022448"/>
    </source>
</evidence>
<keyword evidence="12" id="KW-1185">Reference proteome</keyword>
<gene>
    <name evidence="11" type="ORF">LUZ62_028262</name>
</gene>
<feature type="transmembrane region" description="Helical" evidence="9">
    <location>
        <begin position="817"/>
        <end position="838"/>
    </location>
</feature>
<evidence type="ECO:0000256" key="2">
    <source>
        <dbReference type="ARBA" id="ARBA00005484"/>
    </source>
</evidence>
<keyword evidence="4 9" id="KW-0812">Transmembrane</keyword>
<dbReference type="InterPro" id="IPR004813">
    <property type="entry name" value="OPT"/>
</dbReference>
<feature type="transmembrane region" description="Helical" evidence="9">
    <location>
        <begin position="667"/>
        <end position="689"/>
    </location>
</feature>
<feature type="transmembrane region" description="Helical" evidence="9">
    <location>
        <begin position="584"/>
        <end position="605"/>
    </location>
</feature>
<dbReference type="NCBIfam" id="TIGR00728">
    <property type="entry name" value="OPT_sfam"/>
    <property type="match status" value="1"/>
</dbReference>
<evidence type="ECO:0000256" key="8">
    <source>
        <dbReference type="ARBA" id="ARBA00023136"/>
    </source>
</evidence>
<dbReference type="GO" id="GO:0015031">
    <property type="term" value="P:protein transport"/>
    <property type="evidence" value="ECO:0007669"/>
    <property type="project" value="UniProtKB-KW"/>
</dbReference>
<accession>A0AAV8HKL2</accession>
<evidence type="ECO:0000256" key="9">
    <source>
        <dbReference type="SAM" id="Phobius"/>
    </source>
</evidence>
<feature type="transmembrane region" description="Helical" evidence="9">
    <location>
        <begin position="395"/>
        <end position="416"/>
    </location>
</feature>
<protein>
    <submittedName>
        <fullName evidence="11">Oligopeptide transporter</fullName>
    </submittedName>
</protein>
<dbReference type="Proteomes" id="UP001140206">
    <property type="component" value="Chromosome 1"/>
</dbReference>
<feature type="transmembrane region" description="Helical" evidence="9">
    <location>
        <begin position="740"/>
        <end position="757"/>
    </location>
</feature>
<evidence type="ECO:0000313" key="11">
    <source>
        <dbReference type="EMBL" id="KAJ4815696.1"/>
    </source>
</evidence>
<feature type="chain" id="PRO_5043687004" evidence="10">
    <location>
        <begin position="19"/>
        <end position="877"/>
    </location>
</feature>
<dbReference type="AlphaFoldDB" id="A0AAV8HKL2"/>
<feature type="transmembrane region" description="Helical" evidence="9">
    <location>
        <begin position="105"/>
        <end position="123"/>
    </location>
</feature>
<organism evidence="11 12">
    <name type="scientific">Rhynchospora pubera</name>
    <dbReference type="NCBI Taxonomy" id="906938"/>
    <lineage>
        <taxon>Eukaryota</taxon>
        <taxon>Viridiplantae</taxon>
        <taxon>Streptophyta</taxon>
        <taxon>Embryophyta</taxon>
        <taxon>Tracheophyta</taxon>
        <taxon>Spermatophyta</taxon>
        <taxon>Magnoliopsida</taxon>
        <taxon>Liliopsida</taxon>
        <taxon>Poales</taxon>
        <taxon>Cyperaceae</taxon>
        <taxon>Cyperoideae</taxon>
        <taxon>Rhynchosporeae</taxon>
        <taxon>Rhynchospora</taxon>
    </lineage>
</organism>
<comment type="caution">
    <text evidence="11">The sequence shown here is derived from an EMBL/GenBank/DDBJ whole genome shotgun (WGS) entry which is preliminary data.</text>
</comment>
<keyword evidence="3" id="KW-0813">Transport</keyword>
<keyword evidence="10" id="KW-0732">Signal</keyword>
<dbReference type="GO" id="GO:0035673">
    <property type="term" value="F:oligopeptide transmembrane transporter activity"/>
    <property type="evidence" value="ECO:0007669"/>
    <property type="project" value="InterPro"/>
</dbReference>
<evidence type="ECO:0000256" key="7">
    <source>
        <dbReference type="ARBA" id="ARBA00022989"/>
    </source>
</evidence>
<reference evidence="11" key="1">
    <citation type="submission" date="2022-08" db="EMBL/GenBank/DDBJ databases">
        <authorList>
            <person name="Marques A."/>
        </authorList>
    </citation>
    <scope>NUCLEOTIDE SEQUENCE</scope>
    <source>
        <strain evidence="11">RhyPub2mFocal</strain>
        <tissue evidence="11">Leaves</tissue>
    </source>
</reference>
<keyword evidence="8 9" id="KW-0472">Membrane</keyword>
<keyword evidence="5" id="KW-0571">Peptide transport</keyword>
<sequence length="877" mass="98327">MSLALATAMLALIYGSEAYADSANQVHTFWNPIKFAKLVATCGVSIVIGGDRKDPSPECCEVLKQFDLQFLCLFMAPIVRKAIDVEKLIYAALKRDQSLKPGTDCGVFVLFVFLVSLAEVPVFRSRRELPGNMDVELGDRHGHSTNKEVEEVNDCPIEEVKYTVPITDDPSLPVLTFRTWLLGIVSCMLLAFVNEFFVYRQNQLYISTVCVQLVTLPIGRFMARVLPTKKHTVPLTNWTFSLNPGPFSLKEHVLITIFASAGAGGVYAINIIAIVKAFYHRGLNPFAALLLANTTQLLGYGWAGMFRKYLVDSSYMWWPGNLVQVSLFRALHEEEKRPKGGLTRLQFFFIVLICSFAYYIVPSFFFPYLSSISILCLFFKNSITMQQIGSGLKGLGILSFALDWNTVSGFLGNPLITPAFAVFNLMAGFALMVYVITPIAYWTNSFNAKKYPMFSSHVFDDQGMPYNTTRILDPQTFSINMAEYDSYSRINLAVMFAYTYGMGFAGLTAAIAHVALHHGKDIIELWKKTANQAHDKLGDVHTRIMKRNYKIVPQWWFYLIFGVVLVLSLFTCEGFGRQLQLPWWGLLLAMAMAFLFTLPIGVIAATTNMQPGLNIITELVIGYLYPGKPLANVVFKTYGYMSMSQALSFVADFKLGHYMKIPPRSMFWSQLVSTIIASTMHFATAWWLLSSIKNICDVEKLPADSPWTCPGDDVFYNASIIWGVVGPKRMFGSLGNYNQMNWFFLIGAVAPLPFWGLSKAFPNCEWLKYVNIPVFLAGAGSLMPARSVNFVMWGLVGFIFSWWVFNKRKNWWMKHNYILAAALDAGIAFMGVLTFLALGNFEIYGISWWGGVMDDYCPLAKCPTAPGIVVTGCPVIS</sequence>
<keyword evidence="6" id="KW-0653">Protein transport</keyword>